<gene>
    <name evidence="4" type="ORF">A3H75_01320</name>
</gene>
<dbReference type="Proteomes" id="UP000176678">
    <property type="component" value="Unassembled WGS sequence"/>
</dbReference>
<dbReference type="UniPathway" id="UPA00109">
    <property type="reaction ID" value="UER00189"/>
</dbReference>
<dbReference type="InterPro" id="IPR000652">
    <property type="entry name" value="Triosephosphate_isomerase"/>
</dbReference>
<evidence type="ECO:0000256" key="2">
    <source>
        <dbReference type="ARBA" id="ARBA00023235"/>
    </source>
</evidence>
<evidence type="ECO:0000313" key="4">
    <source>
        <dbReference type="EMBL" id="OGL89424.1"/>
    </source>
</evidence>
<dbReference type="STRING" id="1802410.A3H75_01320"/>
<dbReference type="PANTHER" id="PTHR21139:SF42">
    <property type="entry name" value="TRIOSEPHOSPHATE ISOMERASE"/>
    <property type="match status" value="1"/>
</dbReference>
<dbReference type="UniPathway" id="UPA00138"/>
<protein>
    <recommendedName>
        <fullName evidence="3">Triosephosphate isomerase</fullName>
        <ecNumber evidence="3">5.3.1.1</ecNumber>
    </recommendedName>
</protein>
<dbReference type="GO" id="GO:0046166">
    <property type="term" value="P:glyceraldehyde-3-phosphate biosynthetic process"/>
    <property type="evidence" value="ECO:0007669"/>
    <property type="project" value="TreeGrafter"/>
</dbReference>
<dbReference type="GO" id="GO:0006094">
    <property type="term" value="P:gluconeogenesis"/>
    <property type="evidence" value="ECO:0007669"/>
    <property type="project" value="UniProtKB-UniPathway"/>
</dbReference>
<evidence type="ECO:0000256" key="3">
    <source>
        <dbReference type="RuleBase" id="RU363013"/>
    </source>
</evidence>
<comment type="subunit">
    <text evidence="3">Homodimer.</text>
</comment>
<dbReference type="InterPro" id="IPR035990">
    <property type="entry name" value="TIM_sf"/>
</dbReference>
<dbReference type="Gene3D" id="3.20.20.70">
    <property type="entry name" value="Aldolase class I"/>
    <property type="match status" value="1"/>
</dbReference>
<keyword evidence="2 3" id="KW-0413">Isomerase</keyword>
<dbReference type="GO" id="GO:0005829">
    <property type="term" value="C:cytosol"/>
    <property type="evidence" value="ECO:0007669"/>
    <property type="project" value="TreeGrafter"/>
</dbReference>
<dbReference type="InterPro" id="IPR013785">
    <property type="entry name" value="Aldolase_TIM"/>
</dbReference>
<comment type="caution">
    <text evidence="4">The sequence shown here is derived from an EMBL/GenBank/DDBJ whole genome shotgun (WGS) entry which is preliminary data.</text>
</comment>
<dbReference type="GO" id="GO:0019563">
    <property type="term" value="P:glycerol catabolic process"/>
    <property type="evidence" value="ECO:0007669"/>
    <property type="project" value="TreeGrafter"/>
</dbReference>
<proteinExistence type="inferred from homology"/>
<dbReference type="SUPFAM" id="SSF51351">
    <property type="entry name" value="Triosephosphate isomerase (TIM)"/>
    <property type="match status" value="1"/>
</dbReference>
<dbReference type="EMBL" id="MGES01000003">
    <property type="protein sequence ID" value="OGL89424.1"/>
    <property type="molecule type" value="Genomic_DNA"/>
</dbReference>
<evidence type="ECO:0000313" key="5">
    <source>
        <dbReference type="Proteomes" id="UP000176678"/>
    </source>
</evidence>
<dbReference type="PANTHER" id="PTHR21139">
    <property type="entry name" value="TRIOSEPHOSPHATE ISOMERASE"/>
    <property type="match status" value="1"/>
</dbReference>
<keyword evidence="3" id="KW-0963">Cytoplasm</keyword>
<dbReference type="PROSITE" id="PS51440">
    <property type="entry name" value="TIM_2"/>
    <property type="match status" value="1"/>
</dbReference>
<comment type="pathway">
    <text evidence="3">Carbohydrate degradation; glycolysis; D-glyceraldehyde 3-phosphate from glycerone phosphate: step 1/1.</text>
</comment>
<dbReference type="GO" id="GO:0006096">
    <property type="term" value="P:glycolytic process"/>
    <property type="evidence" value="ECO:0007669"/>
    <property type="project" value="UniProtKB-UniPathway"/>
</dbReference>
<sequence>MKYLFANWKDALSADESVALARELAQFAIPSDVRLAVFPNAAAFTRVQKVIGKNIVLGAQDVADPCDAGGTYALVGHSDRRAAGDTDEIVASKMKRAVTAGVIPVLCVSKIEEVESAFAGAQLPEIFVAYEPLYAIGTGNNAPESEVAEMAAQIRATVSKISPASALHILYGGSVNAENVASYTQLPSVDGVLIGGAGTATASLQGVMEAL</sequence>
<dbReference type="PROSITE" id="PS00171">
    <property type="entry name" value="TIM_1"/>
    <property type="match status" value="1"/>
</dbReference>
<dbReference type="CDD" id="cd00311">
    <property type="entry name" value="TIM"/>
    <property type="match status" value="1"/>
</dbReference>
<dbReference type="AlphaFoldDB" id="A0A1F7VHD5"/>
<accession>A0A1F7VHD5</accession>
<comment type="similarity">
    <text evidence="1 3">Belongs to the triosephosphate isomerase family.</text>
</comment>
<name>A0A1F7VHD5_9BACT</name>
<keyword evidence="3" id="KW-0324">Glycolysis</keyword>
<reference evidence="4 5" key="1">
    <citation type="journal article" date="2016" name="Nat. Commun.">
        <title>Thousands of microbial genomes shed light on interconnected biogeochemical processes in an aquifer system.</title>
        <authorList>
            <person name="Anantharaman K."/>
            <person name="Brown C.T."/>
            <person name="Hug L.A."/>
            <person name="Sharon I."/>
            <person name="Castelle C.J."/>
            <person name="Probst A.J."/>
            <person name="Thomas B.C."/>
            <person name="Singh A."/>
            <person name="Wilkins M.J."/>
            <person name="Karaoz U."/>
            <person name="Brodie E.L."/>
            <person name="Williams K.H."/>
            <person name="Hubbard S.S."/>
            <person name="Banfield J.F."/>
        </authorList>
    </citation>
    <scope>NUCLEOTIDE SEQUENCE [LARGE SCALE GENOMIC DNA]</scope>
</reference>
<keyword evidence="3" id="KW-0312">Gluconeogenesis</keyword>
<comment type="catalytic activity">
    <reaction evidence="3">
        <text>D-glyceraldehyde 3-phosphate = dihydroxyacetone phosphate</text>
        <dbReference type="Rhea" id="RHEA:18585"/>
        <dbReference type="ChEBI" id="CHEBI:57642"/>
        <dbReference type="ChEBI" id="CHEBI:59776"/>
        <dbReference type="EC" id="5.3.1.1"/>
    </reaction>
</comment>
<organism evidence="4 5">
    <name type="scientific">Candidatus Uhrbacteria bacterium RIFCSPLOWO2_02_FULL_51_9</name>
    <dbReference type="NCBI Taxonomy" id="1802410"/>
    <lineage>
        <taxon>Bacteria</taxon>
        <taxon>Candidatus Uhriibacteriota</taxon>
    </lineage>
</organism>
<dbReference type="GO" id="GO:0004807">
    <property type="term" value="F:triose-phosphate isomerase activity"/>
    <property type="evidence" value="ECO:0007669"/>
    <property type="project" value="UniProtKB-EC"/>
</dbReference>
<evidence type="ECO:0000256" key="1">
    <source>
        <dbReference type="ARBA" id="ARBA00007422"/>
    </source>
</evidence>
<comment type="subcellular location">
    <subcellularLocation>
        <location evidence="3">Cytoplasm</location>
    </subcellularLocation>
</comment>
<dbReference type="EC" id="5.3.1.1" evidence="3"/>
<dbReference type="InterPro" id="IPR020861">
    <property type="entry name" value="Triosephosphate_isomerase_AS"/>
</dbReference>
<comment type="pathway">
    <text evidence="3">Carbohydrate biosynthesis; gluconeogenesis.</text>
</comment>
<dbReference type="Pfam" id="PF00121">
    <property type="entry name" value="TIM"/>
    <property type="match status" value="1"/>
</dbReference>